<reference evidence="2 3" key="1">
    <citation type="journal article" date="2015" name="Proc. Natl. Acad. Sci. U.S.A.">
        <title>The resurrection genome of Boea hygrometrica: A blueprint for survival of dehydration.</title>
        <authorList>
            <person name="Xiao L."/>
            <person name="Yang G."/>
            <person name="Zhang L."/>
            <person name="Yang X."/>
            <person name="Zhao S."/>
            <person name="Ji Z."/>
            <person name="Zhou Q."/>
            <person name="Hu M."/>
            <person name="Wang Y."/>
            <person name="Chen M."/>
            <person name="Xu Y."/>
            <person name="Jin H."/>
            <person name="Xiao X."/>
            <person name="Hu G."/>
            <person name="Bao F."/>
            <person name="Hu Y."/>
            <person name="Wan P."/>
            <person name="Li L."/>
            <person name="Deng X."/>
            <person name="Kuang T."/>
            <person name="Xiang C."/>
            <person name="Zhu J.K."/>
            <person name="Oliver M.J."/>
            <person name="He Y."/>
        </authorList>
    </citation>
    <scope>NUCLEOTIDE SEQUENCE [LARGE SCALE GENOMIC DNA]</scope>
    <source>
        <strain evidence="3">cv. XS01</strain>
    </source>
</reference>
<protein>
    <submittedName>
        <fullName evidence="2">Uncharacterized protein</fullName>
    </submittedName>
</protein>
<name>A0A2Z7AVW9_9LAMI</name>
<accession>A0A2Z7AVW9</accession>
<dbReference type="EMBL" id="KV013431">
    <property type="protein sequence ID" value="KZV23599.1"/>
    <property type="molecule type" value="Genomic_DNA"/>
</dbReference>
<feature type="region of interest" description="Disordered" evidence="1">
    <location>
        <begin position="1"/>
        <end position="21"/>
    </location>
</feature>
<gene>
    <name evidence="2" type="ORF">F511_12734</name>
</gene>
<organism evidence="2 3">
    <name type="scientific">Dorcoceras hygrometricum</name>
    <dbReference type="NCBI Taxonomy" id="472368"/>
    <lineage>
        <taxon>Eukaryota</taxon>
        <taxon>Viridiplantae</taxon>
        <taxon>Streptophyta</taxon>
        <taxon>Embryophyta</taxon>
        <taxon>Tracheophyta</taxon>
        <taxon>Spermatophyta</taxon>
        <taxon>Magnoliopsida</taxon>
        <taxon>eudicotyledons</taxon>
        <taxon>Gunneridae</taxon>
        <taxon>Pentapetalae</taxon>
        <taxon>asterids</taxon>
        <taxon>lamiids</taxon>
        <taxon>Lamiales</taxon>
        <taxon>Gesneriaceae</taxon>
        <taxon>Didymocarpoideae</taxon>
        <taxon>Trichosporeae</taxon>
        <taxon>Loxocarpinae</taxon>
        <taxon>Dorcoceras</taxon>
    </lineage>
</organism>
<proteinExistence type="predicted"/>
<sequence length="102" mass="11483">MPHAAAGRRPPPPSPGFSRDRTFFDNRDEENPFVLKSLLIVLVISWRGILCVDMTRRWFDQLLTAMVTSPSTTSFELVSCSAVGHCARDLFSAIGALRRRFD</sequence>
<keyword evidence="3" id="KW-1185">Reference proteome</keyword>
<evidence type="ECO:0000313" key="3">
    <source>
        <dbReference type="Proteomes" id="UP000250235"/>
    </source>
</evidence>
<evidence type="ECO:0000256" key="1">
    <source>
        <dbReference type="SAM" id="MobiDB-lite"/>
    </source>
</evidence>
<dbReference type="Proteomes" id="UP000250235">
    <property type="component" value="Unassembled WGS sequence"/>
</dbReference>
<evidence type="ECO:0000313" key="2">
    <source>
        <dbReference type="EMBL" id="KZV23599.1"/>
    </source>
</evidence>
<dbReference type="AlphaFoldDB" id="A0A2Z7AVW9"/>